<dbReference type="InterPro" id="IPR004165">
    <property type="entry name" value="CoA_trans_fam_I"/>
</dbReference>
<dbReference type="Proteomes" id="UP000027936">
    <property type="component" value="Unassembled WGS sequence"/>
</dbReference>
<protein>
    <submittedName>
        <fullName evidence="2">Acyl CoA:acetate/3-ketoacid CoA transferase, beta subunit</fullName>
        <ecNumber evidence="2">2.8.3.5</ecNumber>
    </submittedName>
</protein>
<dbReference type="PATRIC" id="fig|1348973.3.peg.30"/>
<organism evidence="2 3">
    <name type="scientific">Schinkia azotoformans MEV2011</name>
    <dbReference type="NCBI Taxonomy" id="1348973"/>
    <lineage>
        <taxon>Bacteria</taxon>
        <taxon>Bacillati</taxon>
        <taxon>Bacillota</taxon>
        <taxon>Bacilli</taxon>
        <taxon>Bacillales</taxon>
        <taxon>Bacillaceae</taxon>
        <taxon>Calidifontibacillus/Schinkia group</taxon>
        <taxon>Schinkia</taxon>
    </lineage>
</organism>
<dbReference type="SUPFAM" id="SSF100950">
    <property type="entry name" value="NagB/RpiA/CoA transferase-like"/>
    <property type="match status" value="1"/>
</dbReference>
<evidence type="ECO:0000313" key="3">
    <source>
        <dbReference type="Proteomes" id="UP000027936"/>
    </source>
</evidence>
<dbReference type="RefSeq" id="WP_035192330.1">
    <property type="nucleotide sequence ID" value="NZ_JJRY01000001.1"/>
</dbReference>
<dbReference type="PANTHER" id="PTHR43293:SF3">
    <property type="entry name" value="CHOLESTEROL RING-CLEAVING HYDROLASE IPDB SUBUNIT"/>
    <property type="match status" value="1"/>
</dbReference>
<dbReference type="PANTHER" id="PTHR43293">
    <property type="entry name" value="ACETATE COA-TRANSFERASE YDIF"/>
    <property type="match status" value="1"/>
</dbReference>
<evidence type="ECO:0000256" key="1">
    <source>
        <dbReference type="ARBA" id="ARBA00007047"/>
    </source>
</evidence>
<reference evidence="2 3" key="1">
    <citation type="submission" date="2014-04" db="EMBL/GenBank/DDBJ databases">
        <title>Draft genome sequence of Bacillus azotoformans MEV2011, a (co-) denitrifying strain unable to grow in the presence of oxygen.</title>
        <authorList>
            <person name="Nielsen M."/>
            <person name="Schreiber L."/>
            <person name="Finster K."/>
            <person name="Schramm A."/>
        </authorList>
    </citation>
    <scope>NUCLEOTIDE SEQUENCE [LARGE SCALE GENOMIC DNA]</scope>
    <source>
        <strain evidence="2 3">MEV2011</strain>
    </source>
</reference>
<dbReference type="EC" id="2.8.3.5" evidence="2"/>
<keyword evidence="2" id="KW-0808">Transferase</keyword>
<dbReference type="OrthoDB" id="9805230at2"/>
<comment type="similarity">
    <text evidence="1">Belongs to the 3-oxoacid CoA-transferase subunit B family.</text>
</comment>
<dbReference type="InterPro" id="IPR037171">
    <property type="entry name" value="NagB/RpiA_transferase-like"/>
</dbReference>
<dbReference type="EMBL" id="JJRY01000001">
    <property type="protein sequence ID" value="KEF40022.1"/>
    <property type="molecule type" value="Genomic_DNA"/>
</dbReference>
<evidence type="ECO:0000313" key="2">
    <source>
        <dbReference type="EMBL" id="KEF40022.1"/>
    </source>
</evidence>
<dbReference type="GO" id="GO:0008260">
    <property type="term" value="F:succinyl-CoA:3-oxo-acid CoA-transferase activity"/>
    <property type="evidence" value="ECO:0007669"/>
    <property type="project" value="UniProtKB-EC"/>
</dbReference>
<accession>A0A072NS20</accession>
<dbReference type="AlphaFoldDB" id="A0A072NS20"/>
<dbReference type="Gene3D" id="3.40.1080.10">
    <property type="entry name" value="Glutaconate Coenzyme A-transferase"/>
    <property type="match status" value="1"/>
</dbReference>
<sequence>MTTTQVKQTATAADRMIIAAAKALEDDKSVFVGTGMPLLAGIFAQKTHAPGLLTVYEGGGIGGTPSQRLPIQVSESMTFENGTIVGSMDYVMSLAQAGFIEYGFLGGAQIDAYGNLNSTLIGTWEDTKVRLPGSGGGADIASFCWRNIILMIQDKRKFVEKLDFFTSPGYFRGPGEREKHGLPKNTGPYRVITQLGVYGFSEETKRMKLLHLYEGVTLEDVQENSSFEIEIDPNWSYIPEPTSEELEILHKIDATGIVLGKN</sequence>
<dbReference type="Pfam" id="PF01144">
    <property type="entry name" value="CoA_trans"/>
    <property type="match status" value="1"/>
</dbReference>
<proteinExistence type="inferred from homology"/>
<dbReference type="SMART" id="SM00882">
    <property type="entry name" value="CoA_trans"/>
    <property type="match status" value="1"/>
</dbReference>
<comment type="caution">
    <text evidence="2">The sequence shown here is derived from an EMBL/GenBank/DDBJ whole genome shotgun (WGS) entry which is preliminary data.</text>
</comment>
<gene>
    <name evidence="2" type="ORF">M670_00032</name>
</gene>
<name>A0A072NS20_SCHAZ</name>